<feature type="region of interest" description="Disordered" evidence="1">
    <location>
        <begin position="83"/>
        <end position="146"/>
    </location>
</feature>
<organism evidence="2 3">
    <name type="scientific">Amycolatopsis bartoniae</name>
    <dbReference type="NCBI Taxonomy" id="941986"/>
    <lineage>
        <taxon>Bacteria</taxon>
        <taxon>Bacillati</taxon>
        <taxon>Actinomycetota</taxon>
        <taxon>Actinomycetes</taxon>
        <taxon>Pseudonocardiales</taxon>
        <taxon>Pseudonocardiaceae</taxon>
        <taxon>Amycolatopsis</taxon>
    </lineage>
</organism>
<dbReference type="RefSeq" id="WP_145937658.1">
    <property type="nucleotide sequence ID" value="NZ_BNAV01000002.1"/>
</dbReference>
<keyword evidence="3" id="KW-1185">Reference proteome</keyword>
<accession>A0A8H9IT01</accession>
<gene>
    <name evidence="2" type="ORF">GCM10017566_20710</name>
</gene>
<dbReference type="Proteomes" id="UP000658656">
    <property type="component" value="Unassembled WGS sequence"/>
</dbReference>
<reference evidence="2" key="1">
    <citation type="journal article" date="2014" name="Int. J. Syst. Evol. Microbiol.">
        <title>Complete genome sequence of Corynebacterium casei LMG S-19264T (=DSM 44701T), isolated from a smear-ripened cheese.</title>
        <authorList>
            <consortium name="US DOE Joint Genome Institute (JGI-PGF)"/>
            <person name="Walter F."/>
            <person name="Albersmeier A."/>
            <person name="Kalinowski J."/>
            <person name="Ruckert C."/>
        </authorList>
    </citation>
    <scope>NUCLEOTIDE SEQUENCE</scope>
    <source>
        <strain evidence="2">CGMCC 4.7679</strain>
    </source>
</reference>
<evidence type="ECO:0000313" key="2">
    <source>
        <dbReference type="EMBL" id="GHF47379.1"/>
    </source>
</evidence>
<reference evidence="2" key="2">
    <citation type="submission" date="2020-09" db="EMBL/GenBank/DDBJ databases">
        <authorList>
            <person name="Sun Q."/>
            <person name="Zhou Y."/>
        </authorList>
    </citation>
    <scope>NUCLEOTIDE SEQUENCE</scope>
    <source>
        <strain evidence="2">CGMCC 4.7679</strain>
    </source>
</reference>
<evidence type="ECO:0000313" key="3">
    <source>
        <dbReference type="Proteomes" id="UP000658656"/>
    </source>
</evidence>
<proteinExistence type="predicted"/>
<evidence type="ECO:0000256" key="1">
    <source>
        <dbReference type="SAM" id="MobiDB-lite"/>
    </source>
</evidence>
<sequence>MAEPITAVYVQDDEDWTITVEGYGKKLTGRAPGIIAARDSVDQLVESLGPDAKGATVVHLLNGSALEFTATYMKARLARPEPAPLEVPASEAVSSEAAPAEVPAQQSEEQAKPQNKASRRPKAKLTADIGDALEKKAPAKAAAAHG</sequence>
<name>A0A8H9IT01_9PSEU</name>
<protein>
    <submittedName>
        <fullName evidence="2">Uncharacterized protein</fullName>
    </submittedName>
</protein>
<comment type="caution">
    <text evidence="2">The sequence shown here is derived from an EMBL/GenBank/DDBJ whole genome shotgun (WGS) entry which is preliminary data.</text>
</comment>
<dbReference type="OrthoDB" id="5189274at2"/>
<dbReference type="AlphaFoldDB" id="A0A8H9IT01"/>
<dbReference type="EMBL" id="BNAV01000002">
    <property type="protein sequence ID" value="GHF47379.1"/>
    <property type="molecule type" value="Genomic_DNA"/>
</dbReference>
<feature type="compositionally biased region" description="Low complexity" evidence="1">
    <location>
        <begin position="86"/>
        <end position="108"/>
    </location>
</feature>